<evidence type="ECO:0000313" key="9">
    <source>
        <dbReference type="Proteomes" id="UP001301350"/>
    </source>
</evidence>
<comment type="similarity">
    <text evidence="2">Belongs to the Orn/Lys/Arg decarboxylase class-I family.</text>
</comment>
<accession>A0AAV9IS35</accession>
<evidence type="ECO:0000256" key="2">
    <source>
        <dbReference type="ARBA" id="ARBA00010671"/>
    </source>
</evidence>
<evidence type="ECO:0000256" key="3">
    <source>
        <dbReference type="ARBA" id="ARBA00022793"/>
    </source>
</evidence>
<comment type="caution">
    <text evidence="8">The sequence shown here is derived from an EMBL/GenBank/DDBJ whole genome shotgun (WGS) entry which is preliminary data.</text>
</comment>
<keyword evidence="5" id="KW-0456">Lyase</keyword>
<feature type="compositionally biased region" description="Polar residues" evidence="6">
    <location>
        <begin position="12"/>
        <end position="22"/>
    </location>
</feature>
<feature type="domain" description="Orn/Lys/Arg decarboxylases family 1 pyridoxal-P attachment site" evidence="7">
    <location>
        <begin position="314"/>
        <end position="328"/>
    </location>
</feature>
<keyword evidence="4" id="KW-0663">Pyridoxal phosphate</keyword>
<name>A0AAV9IS35_CYACA</name>
<dbReference type="InterPro" id="IPR000310">
    <property type="entry name" value="Orn/Lys/Arg_deCO2ase_major_dom"/>
</dbReference>
<dbReference type="AlphaFoldDB" id="A0AAV9IS35"/>
<feature type="compositionally biased region" description="Basic and acidic residues" evidence="6">
    <location>
        <begin position="1"/>
        <end position="11"/>
    </location>
</feature>
<dbReference type="InterPro" id="IPR015421">
    <property type="entry name" value="PyrdxlP-dep_Trfase_major"/>
</dbReference>
<evidence type="ECO:0000256" key="5">
    <source>
        <dbReference type="ARBA" id="ARBA00023239"/>
    </source>
</evidence>
<dbReference type="GO" id="GO:0016831">
    <property type="term" value="F:carboxy-lyase activity"/>
    <property type="evidence" value="ECO:0007669"/>
    <property type="project" value="UniProtKB-KW"/>
</dbReference>
<gene>
    <name evidence="8" type="ORF">CDCA_CDCA03G1137</name>
</gene>
<evidence type="ECO:0000256" key="6">
    <source>
        <dbReference type="SAM" id="MobiDB-lite"/>
    </source>
</evidence>
<protein>
    <recommendedName>
        <fullName evidence="7">Orn/Lys/Arg decarboxylases family 1 pyridoxal-P attachment site domain-containing protein</fullName>
    </recommendedName>
</protein>
<reference evidence="8 9" key="1">
    <citation type="submission" date="2022-07" db="EMBL/GenBank/DDBJ databases">
        <title>Genome-wide signatures of adaptation to extreme environments.</title>
        <authorList>
            <person name="Cho C.H."/>
            <person name="Yoon H.S."/>
        </authorList>
    </citation>
    <scope>NUCLEOTIDE SEQUENCE [LARGE SCALE GENOMIC DNA]</scope>
    <source>
        <strain evidence="8 9">DBV 063 E5</strain>
    </source>
</reference>
<dbReference type="Pfam" id="PF03711">
    <property type="entry name" value="OKR_DC_1_C"/>
    <property type="match status" value="1"/>
</dbReference>
<sequence length="570" mass="60972">MDRVRWIREESSSTGRTATSKNGRAGGGRPFPACTPVAFMPPCAFPTGRIHCVHRSSPRVSLRKSHLSMCTASATSPSTTPPAAPASADAPYVRALQRCRSRVRAPFCCPGHHTNAQRLPTALRQLLSGDPATHPLEVDFAELPELDSLYGSAGVLKEAQERAAQLYGAARSWFLVNGSTGGILAAMMALASRASVSNAPLLVQRNCHRSVFHGLVLTGLSPVYLAPEYDAAHDLVHGVSVSEVERALDAHADAAGVLLTSPTYHGMVCDVQTVARLCHARGVPLVVDEAHGAHLGLHSALPRSAIQLGADVVVQSTHKTLTAMTQASMLHVAAASCVDAERIAQALQLMGTTSPNALLMASLDATVDMLRDEQRREDWFERALQLAHGARQRVPVPSLRSDDPTRLTLLLPPQVDGYRLDERLIERHGVYMEMPARRHSTFIVTGANEADHVEALAEALHESLRSAEVRADVVAPDTSSDTWLGAFREHRSVMTPREAYLAPHQNRPLRDAAGAVAAATVCTYPPGIPLMVPGERISLEAVAFLQQTIASGGNVTGLVADNTAVPVLSV</sequence>
<dbReference type="PANTHER" id="PTHR43277">
    <property type="entry name" value="ARGININE DECARBOXYLASE"/>
    <property type="match status" value="1"/>
</dbReference>
<evidence type="ECO:0000256" key="4">
    <source>
        <dbReference type="ARBA" id="ARBA00022898"/>
    </source>
</evidence>
<dbReference type="InterPro" id="IPR052357">
    <property type="entry name" value="Orn_Lys_Arg_decarboxylase-I"/>
</dbReference>
<dbReference type="Gene3D" id="3.90.100.10">
    <property type="entry name" value="Orn/Lys/Arg decarboxylase, C-terminal domain"/>
    <property type="match status" value="1"/>
</dbReference>
<feature type="region of interest" description="Disordered" evidence="6">
    <location>
        <begin position="1"/>
        <end position="28"/>
    </location>
</feature>
<proteinExistence type="inferred from homology"/>
<dbReference type="EMBL" id="JANCYW010000003">
    <property type="protein sequence ID" value="KAK4535112.1"/>
    <property type="molecule type" value="Genomic_DNA"/>
</dbReference>
<evidence type="ECO:0000313" key="8">
    <source>
        <dbReference type="EMBL" id="KAK4535112.1"/>
    </source>
</evidence>
<dbReference type="InterPro" id="IPR008286">
    <property type="entry name" value="Prn/Lys/Arg_de-COase_C"/>
</dbReference>
<dbReference type="PROSITE" id="PS00703">
    <property type="entry name" value="OKR_DC_1"/>
    <property type="match status" value="1"/>
</dbReference>
<dbReference type="Pfam" id="PF01276">
    <property type="entry name" value="OKR_DC_1"/>
    <property type="match status" value="1"/>
</dbReference>
<keyword evidence="9" id="KW-1185">Reference proteome</keyword>
<dbReference type="SUPFAM" id="SSF53383">
    <property type="entry name" value="PLP-dependent transferases"/>
    <property type="match status" value="1"/>
</dbReference>
<dbReference type="PANTHER" id="PTHR43277:SF4">
    <property type="entry name" value="ARGININE DECARBOXYLASE"/>
    <property type="match status" value="1"/>
</dbReference>
<dbReference type="InterPro" id="IPR015424">
    <property type="entry name" value="PyrdxlP-dep_Trfase"/>
</dbReference>
<comment type="cofactor">
    <cofactor evidence="1">
        <name>pyridoxal 5'-phosphate</name>
        <dbReference type="ChEBI" id="CHEBI:597326"/>
    </cofactor>
</comment>
<evidence type="ECO:0000259" key="7">
    <source>
        <dbReference type="PROSITE" id="PS00703"/>
    </source>
</evidence>
<organism evidence="8 9">
    <name type="scientific">Cyanidium caldarium</name>
    <name type="common">Red alga</name>
    <dbReference type="NCBI Taxonomy" id="2771"/>
    <lineage>
        <taxon>Eukaryota</taxon>
        <taxon>Rhodophyta</taxon>
        <taxon>Bangiophyceae</taxon>
        <taxon>Cyanidiales</taxon>
        <taxon>Cyanidiaceae</taxon>
        <taxon>Cyanidium</taxon>
    </lineage>
</organism>
<evidence type="ECO:0000256" key="1">
    <source>
        <dbReference type="ARBA" id="ARBA00001933"/>
    </source>
</evidence>
<dbReference type="Proteomes" id="UP001301350">
    <property type="component" value="Unassembled WGS sequence"/>
</dbReference>
<dbReference type="Gene3D" id="3.40.640.10">
    <property type="entry name" value="Type I PLP-dependent aspartate aminotransferase-like (Major domain)"/>
    <property type="match status" value="1"/>
</dbReference>
<keyword evidence="3" id="KW-0210">Decarboxylase</keyword>